<protein>
    <submittedName>
        <fullName evidence="1">Starch-binding associating with outer membrane</fullName>
    </submittedName>
</protein>
<keyword evidence="2" id="KW-1185">Reference proteome</keyword>
<dbReference type="EMBL" id="FUYZ01000006">
    <property type="protein sequence ID" value="SKB93554.1"/>
    <property type="molecule type" value="Genomic_DNA"/>
</dbReference>
<dbReference type="PROSITE" id="PS51257">
    <property type="entry name" value="PROKAR_LIPOPROTEIN"/>
    <property type="match status" value="1"/>
</dbReference>
<dbReference type="InterPro" id="IPR011990">
    <property type="entry name" value="TPR-like_helical_dom_sf"/>
</dbReference>
<accession>A0A1T5FBN7</accession>
<evidence type="ECO:0000313" key="1">
    <source>
        <dbReference type="EMBL" id="SKB93554.1"/>
    </source>
</evidence>
<gene>
    <name evidence="1" type="ORF">SAMN05660477_01908</name>
</gene>
<dbReference type="AlphaFoldDB" id="A0A1T5FBN7"/>
<dbReference type="Proteomes" id="UP000191112">
    <property type="component" value="Unassembled WGS sequence"/>
</dbReference>
<sequence length="477" mass="53289">MKNIFKTFLGLTIAITTLTSCERDTTLLNNDEKHPSTLTSGVLLSMGQYQEFYYIDNPSVNFNNYRFFTQQWSETTYTDEMNYNLITRAQPRGHFQRMYVYSLNNFVKAQEALAKETNDPVIASNKWATNEISQIFVWENVVDTWGDVPYTDALKASSDGFAPKYDDAKAIYSDLVKRIDFAITKINTSAKGYEVNDIAFKGDMTKWKKLANSIKLRLALNLSDVDPAKAKQLAEEAVASGVMTATTDSYTFVYDGVTFTNPLFDNLVASNRDDFVPSDVLINMMNTKADPRRDVWFTKKDGKFIGGIYGSPTGNPYANYSHVADSFKKATTASNLLSYSEVLFMKAEAAARGFNVGGTDETFYNAAVTESMTEYGLTPASASTYLAANPYNSNNWKKSIGEEAWVAMYNRAFAAWNFVRRLDTPSLINPPNSNVAGVPVRMIYSDQEYTLNRANVTAAAAKIGGDAVTTKLFWDKN</sequence>
<dbReference type="InterPro" id="IPR041662">
    <property type="entry name" value="SusD-like_2"/>
</dbReference>
<name>A0A1T5FBN7_9FLAO</name>
<proteinExistence type="predicted"/>
<dbReference type="STRING" id="619805.SAMN05660477_01908"/>
<organism evidence="1 2">
    <name type="scientific">Soonwooa buanensis</name>
    <dbReference type="NCBI Taxonomy" id="619805"/>
    <lineage>
        <taxon>Bacteria</taxon>
        <taxon>Pseudomonadati</taxon>
        <taxon>Bacteroidota</taxon>
        <taxon>Flavobacteriia</taxon>
        <taxon>Flavobacteriales</taxon>
        <taxon>Weeksellaceae</taxon>
        <taxon>Chryseobacterium group</taxon>
        <taxon>Soonwooa</taxon>
    </lineage>
</organism>
<evidence type="ECO:0000313" key="2">
    <source>
        <dbReference type="Proteomes" id="UP000191112"/>
    </source>
</evidence>
<dbReference type="OrthoDB" id="725917at2"/>
<dbReference type="SUPFAM" id="SSF48452">
    <property type="entry name" value="TPR-like"/>
    <property type="match status" value="1"/>
</dbReference>
<dbReference type="Gene3D" id="1.25.40.390">
    <property type="match status" value="1"/>
</dbReference>
<dbReference type="Pfam" id="PF12771">
    <property type="entry name" value="SusD-like_2"/>
    <property type="match status" value="1"/>
</dbReference>
<dbReference type="RefSeq" id="WP_079667151.1">
    <property type="nucleotide sequence ID" value="NZ_FUYZ01000006.1"/>
</dbReference>
<reference evidence="1 2" key="1">
    <citation type="submission" date="2017-02" db="EMBL/GenBank/DDBJ databases">
        <authorList>
            <person name="Peterson S.W."/>
        </authorList>
    </citation>
    <scope>NUCLEOTIDE SEQUENCE [LARGE SCALE GENOMIC DNA]</scope>
    <source>
        <strain evidence="1 2">DSM 22323</strain>
    </source>
</reference>